<dbReference type="NCBIfam" id="TIGR00229">
    <property type="entry name" value="sensory_box"/>
    <property type="match status" value="1"/>
</dbReference>
<evidence type="ECO:0000313" key="5">
    <source>
        <dbReference type="EMBL" id="MDM7858264.1"/>
    </source>
</evidence>
<keyword evidence="3" id="KW-0812">Transmembrane</keyword>
<dbReference type="RefSeq" id="WP_289410947.1">
    <property type="nucleotide sequence ID" value="NZ_JAUCDY010000009.1"/>
</dbReference>
<comment type="catalytic activity">
    <reaction evidence="2">
        <text>2 GTP = 3',3'-c-di-GMP + 2 diphosphate</text>
        <dbReference type="Rhea" id="RHEA:24898"/>
        <dbReference type="ChEBI" id="CHEBI:33019"/>
        <dbReference type="ChEBI" id="CHEBI:37565"/>
        <dbReference type="ChEBI" id="CHEBI:58805"/>
        <dbReference type="EC" id="2.7.7.65"/>
    </reaction>
</comment>
<sequence>MLSNKPAHHRIWTRLDLAWLIFLGLLAAYWLRLDFSHQNQLAQAQVQAQLRASQAAHALSMQVRSQLLGINFILEHLIEHWQDHDEAVFRKLVGLAQQGIFKGSLDVIIVTDAEGKVLFNSHTQSDQPVSELSVAKRDYFQQLAQRNEPSFLISRPVRNVLTNQWTVQFSHNMLIDGQFAGIILASVPAEHLAEAFRQVYPAHEDVVLLVLNDGQYLARTHALEESLDKKVPAEREFLHRPDLQSGHYNAVAPIDGVERIYAWHRIPDFPAVISLGLGREKVLSSVQLAIKASKTQNLLATILLLLAALWITRLVVIKAKQNRALLQTQERLATLLIRVPSGVLLEDENNRIVMVNSTLLSLLNLDAEPSSLIGLHHSQLLTMLGQEQAAWLPMARNNLKQRQLREVKDSAGRTFEIDWVPIRRNFRSLGHAWFIQDISERKKKEQELVTLATTDALTGLHNRRSFLDILQQQLKISTPHCPGALLLLDIDHFKRVNDTYGHPAGDLVIHNIAQGIRDSLRQDDITGRLGGEEFAVLLPKATLQHAQQLAERIREHVAATPTITQTETIYVTISIGVALLYGQDENSVQSQADQALYQAKNAGRNRVCCVEYAADEVEQA</sequence>
<evidence type="ECO:0000256" key="3">
    <source>
        <dbReference type="SAM" id="Phobius"/>
    </source>
</evidence>
<dbReference type="SUPFAM" id="SSF55073">
    <property type="entry name" value="Nucleotide cyclase"/>
    <property type="match status" value="1"/>
</dbReference>
<dbReference type="InterPro" id="IPR050469">
    <property type="entry name" value="Diguanylate_Cyclase"/>
</dbReference>
<evidence type="ECO:0000259" key="4">
    <source>
        <dbReference type="PROSITE" id="PS50887"/>
    </source>
</evidence>
<evidence type="ECO:0000313" key="6">
    <source>
        <dbReference type="Proteomes" id="UP001241056"/>
    </source>
</evidence>
<accession>A0ABT7SPZ9</accession>
<comment type="caution">
    <text evidence="5">The sequence shown here is derived from an EMBL/GenBank/DDBJ whole genome shotgun (WGS) entry which is preliminary data.</text>
</comment>
<dbReference type="GO" id="GO:0052621">
    <property type="term" value="F:diguanylate cyclase activity"/>
    <property type="evidence" value="ECO:0007669"/>
    <property type="project" value="UniProtKB-EC"/>
</dbReference>
<protein>
    <recommendedName>
        <fullName evidence="1">diguanylate cyclase</fullName>
        <ecNumber evidence="1">2.7.7.65</ecNumber>
    </recommendedName>
</protein>
<dbReference type="SUPFAM" id="SSF55785">
    <property type="entry name" value="PYP-like sensor domain (PAS domain)"/>
    <property type="match status" value="1"/>
</dbReference>
<proteinExistence type="predicted"/>
<dbReference type="InterPro" id="IPR000014">
    <property type="entry name" value="PAS"/>
</dbReference>
<name>A0ABT7SPZ9_9GAMM</name>
<dbReference type="EC" id="2.7.7.65" evidence="1"/>
<feature type="transmembrane region" description="Helical" evidence="3">
    <location>
        <begin position="12"/>
        <end position="31"/>
    </location>
</feature>
<dbReference type="PANTHER" id="PTHR45138">
    <property type="entry name" value="REGULATORY COMPONENTS OF SENSORY TRANSDUCTION SYSTEM"/>
    <property type="match status" value="1"/>
</dbReference>
<organism evidence="5 6">
    <name type="scientific">Thiopseudomonas acetoxidans</name>
    <dbReference type="NCBI Taxonomy" id="3041622"/>
    <lineage>
        <taxon>Bacteria</taxon>
        <taxon>Pseudomonadati</taxon>
        <taxon>Pseudomonadota</taxon>
        <taxon>Gammaproteobacteria</taxon>
        <taxon>Pseudomonadales</taxon>
        <taxon>Pseudomonadaceae</taxon>
        <taxon>Thiopseudomonas</taxon>
    </lineage>
</organism>
<dbReference type="Gene3D" id="3.30.70.270">
    <property type="match status" value="1"/>
</dbReference>
<dbReference type="CDD" id="cd01949">
    <property type="entry name" value="GGDEF"/>
    <property type="match status" value="1"/>
</dbReference>
<dbReference type="Gene3D" id="3.30.450.20">
    <property type="entry name" value="PAS domain"/>
    <property type="match status" value="3"/>
</dbReference>
<dbReference type="PROSITE" id="PS50887">
    <property type="entry name" value="GGDEF"/>
    <property type="match status" value="1"/>
</dbReference>
<keyword evidence="5" id="KW-0808">Transferase</keyword>
<dbReference type="CDD" id="cd12915">
    <property type="entry name" value="PDC2_DGC_like"/>
    <property type="match status" value="1"/>
</dbReference>
<gene>
    <name evidence="5" type="ORF">QEZ41_08225</name>
</gene>
<keyword evidence="5" id="KW-0548">Nucleotidyltransferase</keyword>
<dbReference type="InterPro" id="IPR029787">
    <property type="entry name" value="Nucleotide_cyclase"/>
</dbReference>
<feature type="transmembrane region" description="Helical" evidence="3">
    <location>
        <begin position="298"/>
        <end position="316"/>
    </location>
</feature>
<dbReference type="SMART" id="SM00267">
    <property type="entry name" value="GGDEF"/>
    <property type="match status" value="1"/>
</dbReference>
<dbReference type="Pfam" id="PF00990">
    <property type="entry name" value="GGDEF"/>
    <property type="match status" value="1"/>
</dbReference>
<dbReference type="CDD" id="cd12914">
    <property type="entry name" value="PDC1_DGC_like"/>
    <property type="match status" value="1"/>
</dbReference>
<evidence type="ECO:0000256" key="1">
    <source>
        <dbReference type="ARBA" id="ARBA00012528"/>
    </source>
</evidence>
<reference evidence="5 6" key="1">
    <citation type="submission" date="2023-06" db="EMBL/GenBank/DDBJ databases">
        <title>Thiopseudomonas sp. CY1220 draft genome sequence.</title>
        <authorList>
            <person name="Zhao G."/>
            <person name="An M."/>
        </authorList>
    </citation>
    <scope>NUCLEOTIDE SEQUENCE [LARGE SCALE GENOMIC DNA]</scope>
    <source>
        <strain evidence="5 6">CY1220</strain>
    </source>
</reference>
<dbReference type="InterPro" id="IPR000160">
    <property type="entry name" value="GGDEF_dom"/>
</dbReference>
<dbReference type="InterPro" id="IPR043128">
    <property type="entry name" value="Rev_trsase/Diguanyl_cyclase"/>
</dbReference>
<dbReference type="PANTHER" id="PTHR45138:SF9">
    <property type="entry name" value="DIGUANYLATE CYCLASE DGCM-RELATED"/>
    <property type="match status" value="1"/>
</dbReference>
<keyword evidence="6" id="KW-1185">Reference proteome</keyword>
<dbReference type="InterPro" id="IPR035965">
    <property type="entry name" value="PAS-like_dom_sf"/>
</dbReference>
<keyword evidence="3" id="KW-0472">Membrane</keyword>
<dbReference type="EMBL" id="JAUCDY010000009">
    <property type="protein sequence ID" value="MDM7858264.1"/>
    <property type="molecule type" value="Genomic_DNA"/>
</dbReference>
<keyword evidence="3" id="KW-1133">Transmembrane helix</keyword>
<feature type="domain" description="GGDEF" evidence="4">
    <location>
        <begin position="481"/>
        <end position="612"/>
    </location>
</feature>
<evidence type="ECO:0000256" key="2">
    <source>
        <dbReference type="ARBA" id="ARBA00034247"/>
    </source>
</evidence>
<dbReference type="Proteomes" id="UP001241056">
    <property type="component" value="Unassembled WGS sequence"/>
</dbReference>
<dbReference type="NCBIfam" id="TIGR00254">
    <property type="entry name" value="GGDEF"/>
    <property type="match status" value="1"/>
</dbReference>